<feature type="domain" description="U-box" evidence="7">
    <location>
        <begin position="196"/>
        <end position="269"/>
    </location>
</feature>
<comment type="catalytic activity">
    <reaction evidence="1">
        <text>S-ubiquitinyl-[E2 ubiquitin-conjugating enzyme]-L-cysteine + [acceptor protein]-L-lysine = [E2 ubiquitin-conjugating enzyme]-L-cysteine + N(6)-ubiquitinyl-[acceptor protein]-L-lysine.</text>
        <dbReference type="EC" id="2.3.2.27"/>
    </reaction>
</comment>
<keyword evidence="6" id="KW-0175">Coiled coil</keyword>
<evidence type="ECO:0000256" key="2">
    <source>
        <dbReference type="ARBA" id="ARBA00022679"/>
    </source>
</evidence>
<dbReference type="OrthoDB" id="629492at2759"/>
<dbReference type="PANTHER" id="PTHR46803">
    <property type="entry name" value="E3 UBIQUITIN-PROTEIN LIGASE CHIP"/>
    <property type="match status" value="1"/>
</dbReference>
<keyword evidence="2" id="KW-0808">Transferase</keyword>
<evidence type="ECO:0000256" key="5">
    <source>
        <dbReference type="ARBA" id="ARBA00023110"/>
    </source>
</evidence>
<evidence type="ECO:0000256" key="1">
    <source>
        <dbReference type="ARBA" id="ARBA00000900"/>
    </source>
</evidence>
<dbReference type="Proteomes" id="UP000827724">
    <property type="component" value="Unassembled WGS sequence"/>
</dbReference>
<keyword evidence="4" id="KW-0833">Ubl conjugation pathway</keyword>
<name>A0A9P8TUE9_9HYPO</name>
<dbReference type="SMART" id="SM00504">
    <property type="entry name" value="Ubox"/>
    <property type="match status" value="1"/>
</dbReference>
<dbReference type="GO" id="GO:0006515">
    <property type="term" value="P:protein quality control for misfolded or incompletely synthesized proteins"/>
    <property type="evidence" value="ECO:0007669"/>
    <property type="project" value="TreeGrafter"/>
</dbReference>
<dbReference type="GO" id="GO:0000209">
    <property type="term" value="P:protein polyubiquitination"/>
    <property type="evidence" value="ECO:0007669"/>
    <property type="project" value="TreeGrafter"/>
</dbReference>
<evidence type="ECO:0000259" key="7">
    <source>
        <dbReference type="PROSITE" id="PS51698"/>
    </source>
</evidence>
<dbReference type="PANTHER" id="PTHR46803:SF2">
    <property type="entry name" value="E3 UBIQUITIN-PROTEIN LIGASE CHIP"/>
    <property type="match status" value="1"/>
</dbReference>
<dbReference type="SUPFAM" id="SSF57850">
    <property type="entry name" value="RING/U-box"/>
    <property type="match status" value="1"/>
</dbReference>
<sequence>MSTALQLKEEGNRHFQAGDYIGADGLYSKAIIADSKNPALYTNRAMARLKLGHWESVIVDCQACLALAPHNMKAHYYLAQAQLSTRDYDGALENALAAHRLCAATNDKSLGAVTSLVLRCKKDRWEARERRRLRQERELEEEMLHLLRRDRDEMLMAVPSGGMTEWRVIEEEANDKMRALSRVFETARAQGQKRREVPDWAIDDISFAILVDPVITKTGKSYERATIMEHLRRHPSDPLTREPLSAADLRPNLALRQACEEFLEENGWAVDW</sequence>
<dbReference type="InterPro" id="IPR013083">
    <property type="entry name" value="Znf_RING/FYVE/PHD"/>
</dbReference>
<dbReference type="GO" id="GO:0061630">
    <property type="term" value="F:ubiquitin protein ligase activity"/>
    <property type="evidence" value="ECO:0007669"/>
    <property type="project" value="UniProtKB-EC"/>
</dbReference>
<keyword evidence="9" id="KW-1185">Reference proteome</keyword>
<dbReference type="GO" id="GO:0051087">
    <property type="term" value="F:protein-folding chaperone binding"/>
    <property type="evidence" value="ECO:0007669"/>
    <property type="project" value="TreeGrafter"/>
</dbReference>
<evidence type="ECO:0000256" key="3">
    <source>
        <dbReference type="ARBA" id="ARBA00022737"/>
    </source>
</evidence>
<dbReference type="Gene3D" id="1.25.40.10">
    <property type="entry name" value="Tetratricopeptide repeat domain"/>
    <property type="match status" value="1"/>
</dbReference>
<evidence type="ECO:0000256" key="4">
    <source>
        <dbReference type="ARBA" id="ARBA00022786"/>
    </source>
</evidence>
<feature type="coiled-coil region" evidence="6">
    <location>
        <begin position="130"/>
        <end position="190"/>
    </location>
</feature>
<evidence type="ECO:0000256" key="6">
    <source>
        <dbReference type="SAM" id="Coils"/>
    </source>
</evidence>
<dbReference type="InterPro" id="IPR019734">
    <property type="entry name" value="TPR_rpt"/>
</dbReference>
<evidence type="ECO:0000313" key="9">
    <source>
        <dbReference type="Proteomes" id="UP000827724"/>
    </source>
</evidence>
<dbReference type="GO" id="GO:0043161">
    <property type="term" value="P:proteasome-mediated ubiquitin-dependent protein catabolic process"/>
    <property type="evidence" value="ECO:0007669"/>
    <property type="project" value="TreeGrafter"/>
</dbReference>
<dbReference type="Pfam" id="PF04564">
    <property type="entry name" value="U-box"/>
    <property type="match status" value="1"/>
</dbReference>
<dbReference type="GO" id="GO:0045862">
    <property type="term" value="P:positive regulation of proteolysis"/>
    <property type="evidence" value="ECO:0007669"/>
    <property type="project" value="TreeGrafter"/>
</dbReference>
<dbReference type="GO" id="GO:0003755">
    <property type="term" value="F:peptidyl-prolyl cis-trans isomerase activity"/>
    <property type="evidence" value="ECO:0007669"/>
    <property type="project" value="UniProtKB-KW"/>
</dbReference>
<protein>
    <submittedName>
        <fullName evidence="8">Stip1 likey and u-box containing 1</fullName>
    </submittedName>
</protein>
<dbReference type="InterPro" id="IPR011990">
    <property type="entry name" value="TPR-like_helical_dom_sf"/>
</dbReference>
<organism evidence="8 9">
    <name type="scientific">Trichoderma cornu-damae</name>
    <dbReference type="NCBI Taxonomy" id="654480"/>
    <lineage>
        <taxon>Eukaryota</taxon>
        <taxon>Fungi</taxon>
        <taxon>Dikarya</taxon>
        <taxon>Ascomycota</taxon>
        <taxon>Pezizomycotina</taxon>
        <taxon>Sordariomycetes</taxon>
        <taxon>Hypocreomycetidae</taxon>
        <taxon>Hypocreales</taxon>
        <taxon>Hypocreaceae</taxon>
        <taxon>Trichoderma</taxon>
    </lineage>
</organism>
<gene>
    <name evidence="8" type="ORF">Trco_001767</name>
</gene>
<dbReference type="GO" id="GO:0005737">
    <property type="term" value="C:cytoplasm"/>
    <property type="evidence" value="ECO:0007669"/>
    <property type="project" value="TreeGrafter"/>
</dbReference>
<dbReference type="Gene3D" id="3.30.40.10">
    <property type="entry name" value="Zinc/RING finger domain, C3HC4 (zinc finger)"/>
    <property type="match status" value="1"/>
</dbReference>
<dbReference type="GO" id="GO:0071218">
    <property type="term" value="P:cellular response to misfolded protein"/>
    <property type="evidence" value="ECO:0007669"/>
    <property type="project" value="TreeGrafter"/>
</dbReference>
<accession>A0A9P8TUE9</accession>
<reference evidence="8" key="1">
    <citation type="submission" date="2021-08" db="EMBL/GenBank/DDBJ databases">
        <title>Chromosome-Level Trichoderma cornu-damae using Hi-C Data.</title>
        <authorList>
            <person name="Kim C.S."/>
        </authorList>
    </citation>
    <scope>NUCLEOTIDE SEQUENCE</scope>
    <source>
        <strain evidence="8">KA19-0412C</strain>
    </source>
</reference>
<proteinExistence type="predicted"/>
<evidence type="ECO:0000313" key="8">
    <source>
        <dbReference type="EMBL" id="KAH6608421.1"/>
    </source>
</evidence>
<keyword evidence="5" id="KW-0697">Rotamase</keyword>
<comment type="caution">
    <text evidence="8">The sequence shown here is derived from an EMBL/GenBank/DDBJ whole genome shotgun (WGS) entry which is preliminary data.</text>
</comment>
<dbReference type="AlphaFoldDB" id="A0A9P8TUE9"/>
<dbReference type="PROSITE" id="PS51698">
    <property type="entry name" value="U_BOX"/>
    <property type="match status" value="1"/>
</dbReference>
<keyword evidence="5" id="KW-0413">Isomerase</keyword>
<dbReference type="SUPFAM" id="SSF48452">
    <property type="entry name" value="TPR-like"/>
    <property type="match status" value="1"/>
</dbReference>
<dbReference type="EMBL" id="JAIWOZ010000002">
    <property type="protein sequence ID" value="KAH6608421.1"/>
    <property type="molecule type" value="Genomic_DNA"/>
</dbReference>
<dbReference type="InterPro" id="IPR003613">
    <property type="entry name" value="Ubox_domain"/>
</dbReference>
<keyword evidence="3" id="KW-0677">Repeat</keyword>
<dbReference type="SMART" id="SM00028">
    <property type="entry name" value="TPR"/>
    <property type="match status" value="3"/>
</dbReference>